<evidence type="ECO:0000256" key="5">
    <source>
        <dbReference type="SAM" id="MobiDB-lite"/>
    </source>
</evidence>
<feature type="transmembrane region" description="Helical" evidence="6">
    <location>
        <begin position="501"/>
        <end position="522"/>
    </location>
</feature>
<proteinExistence type="predicted"/>
<evidence type="ECO:0000256" key="4">
    <source>
        <dbReference type="ARBA" id="ARBA00023136"/>
    </source>
</evidence>
<accession>A0A9W8E3F8</accession>
<sequence length="550" mass="61451">MSNASQLRKRQPHDATDPRDTVANAHLNLHASPSNADNLVDAVSQSDVVDDKSPAANDEPKTETNFRKDWLNIVLLIVLYLLQGVPLGLALGSIPFLLKAKLSYAQIAVFSLASYPYSLKLFWSPIVDSLYFKSFGRRKTWIVPIQLIIGSLFLWLGQRVDHYLDDPVPHITGLTWLFFIIVLLSATQDIAVDGWALTLLSKENMSYASSCQTIGLTTGYFLSFTVFLALNSVEFCNAYLRSVPGDQGILSLGGYMQFWASLYFVVTLWLVLFKTEKPDGENDYGIVQTYRTIWDIIRLPHMRTLIIIMLCAKLGFITNESVSGLKLLEKGFHKEDLALTVLVDFPFQIIFGYYTAKWSSGNNPLRPWIYAFVGRLLFSLVGMAVVLYCPVGSISATYFVMVMATTVLSSFMSNVQFVSISVFMTSIADPAIGGTYMTLLNTISNFGGTWPKYFILEAVDYFTQSACSVRDKSGTEFSCTDEAGKQQCSALQGQCVILQDGYYLVNTACVVLGGIIFVAYIMPNIYRLVRMPTREWHLQESPAEPVTKED</sequence>
<name>A0A9W8E3F8_9FUNG</name>
<dbReference type="AlphaFoldDB" id="A0A9W8E3F8"/>
<dbReference type="OrthoDB" id="6415790at2759"/>
<protein>
    <recommendedName>
        <fullName evidence="9">MFS transporter</fullName>
    </recommendedName>
</protein>
<comment type="caution">
    <text evidence="7">The sequence shown here is derived from an EMBL/GenBank/DDBJ whole genome shotgun (WGS) entry which is preliminary data.</text>
</comment>
<dbReference type="SUPFAM" id="SSF103473">
    <property type="entry name" value="MFS general substrate transporter"/>
    <property type="match status" value="1"/>
</dbReference>
<comment type="subcellular location">
    <subcellularLocation>
        <location evidence="1">Membrane</location>
        <topology evidence="1">Multi-pass membrane protein</topology>
    </subcellularLocation>
</comment>
<dbReference type="InterPro" id="IPR036259">
    <property type="entry name" value="MFS_trans_sf"/>
</dbReference>
<dbReference type="GO" id="GO:0008521">
    <property type="term" value="F:acetyl-CoA transmembrane transporter activity"/>
    <property type="evidence" value="ECO:0007669"/>
    <property type="project" value="InterPro"/>
</dbReference>
<evidence type="ECO:0000313" key="8">
    <source>
        <dbReference type="Proteomes" id="UP001150925"/>
    </source>
</evidence>
<feature type="transmembrane region" description="Helical" evidence="6">
    <location>
        <begin position="337"/>
        <end position="356"/>
    </location>
</feature>
<reference evidence="7" key="1">
    <citation type="submission" date="2022-07" db="EMBL/GenBank/DDBJ databases">
        <title>Phylogenomic reconstructions and comparative analyses of Kickxellomycotina fungi.</title>
        <authorList>
            <person name="Reynolds N.K."/>
            <person name="Stajich J.E."/>
            <person name="Barry K."/>
            <person name="Grigoriev I.V."/>
            <person name="Crous P."/>
            <person name="Smith M.E."/>
        </authorList>
    </citation>
    <scope>NUCLEOTIDE SEQUENCE</scope>
    <source>
        <strain evidence="7">RSA 1196</strain>
    </source>
</reference>
<evidence type="ECO:0000256" key="3">
    <source>
        <dbReference type="ARBA" id="ARBA00022989"/>
    </source>
</evidence>
<feature type="region of interest" description="Disordered" evidence="5">
    <location>
        <begin position="1"/>
        <end position="27"/>
    </location>
</feature>
<organism evidence="7 8">
    <name type="scientific">Dispira parvispora</name>
    <dbReference type="NCBI Taxonomy" id="1520584"/>
    <lineage>
        <taxon>Eukaryota</taxon>
        <taxon>Fungi</taxon>
        <taxon>Fungi incertae sedis</taxon>
        <taxon>Zoopagomycota</taxon>
        <taxon>Kickxellomycotina</taxon>
        <taxon>Dimargaritomycetes</taxon>
        <taxon>Dimargaritales</taxon>
        <taxon>Dimargaritaceae</taxon>
        <taxon>Dispira</taxon>
    </lineage>
</organism>
<dbReference type="InterPro" id="IPR004752">
    <property type="entry name" value="AmpG_permease/AT-1"/>
</dbReference>
<dbReference type="PANTHER" id="PTHR12778:SF9">
    <property type="entry name" value="ACETYL-COENZYME A TRANSPORTER 1"/>
    <property type="match status" value="1"/>
</dbReference>
<feature type="transmembrane region" description="Helical" evidence="6">
    <location>
        <begin position="252"/>
        <end position="272"/>
    </location>
</feature>
<evidence type="ECO:0000256" key="6">
    <source>
        <dbReference type="SAM" id="Phobius"/>
    </source>
</evidence>
<feature type="transmembrane region" description="Helical" evidence="6">
    <location>
        <begin position="368"/>
        <end position="389"/>
    </location>
</feature>
<dbReference type="GO" id="GO:0016020">
    <property type="term" value="C:membrane"/>
    <property type="evidence" value="ECO:0007669"/>
    <property type="project" value="UniProtKB-SubCell"/>
</dbReference>
<feature type="transmembrane region" description="Helical" evidence="6">
    <location>
        <begin position="70"/>
        <end position="96"/>
    </location>
</feature>
<evidence type="ECO:0008006" key="9">
    <source>
        <dbReference type="Google" id="ProtNLM"/>
    </source>
</evidence>
<dbReference type="Pfam" id="PF13000">
    <property type="entry name" value="Acatn"/>
    <property type="match status" value="3"/>
</dbReference>
<dbReference type="GO" id="GO:0035348">
    <property type="term" value="P:acetyl-CoA transmembrane transport"/>
    <property type="evidence" value="ECO:0007669"/>
    <property type="project" value="InterPro"/>
</dbReference>
<keyword evidence="3 6" id="KW-1133">Transmembrane helix</keyword>
<evidence type="ECO:0000256" key="2">
    <source>
        <dbReference type="ARBA" id="ARBA00022692"/>
    </source>
</evidence>
<feature type="transmembrane region" description="Helical" evidence="6">
    <location>
        <begin position="140"/>
        <end position="156"/>
    </location>
</feature>
<feature type="transmembrane region" description="Helical" evidence="6">
    <location>
        <begin position="396"/>
        <end position="415"/>
    </location>
</feature>
<dbReference type="Gene3D" id="1.20.1250.20">
    <property type="entry name" value="MFS general substrate transporter like domains"/>
    <property type="match status" value="1"/>
</dbReference>
<dbReference type="InterPro" id="IPR024371">
    <property type="entry name" value="AcetylCoA_trans_1-like"/>
</dbReference>
<feature type="transmembrane region" description="Helical" evidence="6">
    <location>
        <begin position="102"/>
        <end position="119"/>
    </location>
</feature>
<evidence type="ECO:0000256" key="1">
    <source>
        <dbReference type="ARBA" id="ARBA00004141"/>
    </source>
</evidence>
<dbReference type="Proteomes" id="UP001150925">
    <property type="component" value="Unassembled WGS sequence"/>
</dbReference>
<dbReference type="PANTHER" id="PTHR12778">
    <property type="entry name" value="SOLUTE CARRIER FAMILY 33 ACETYL-COA TRANSPORTER -RELATED"/>
    <property type="match status" value="1"/>
</dbReference>
<evidence type="ECO:0000313" key="7">
    <source>
        <dbReference type="EMBL" id="KAJ1967567.1"/>
    </source>
</evidence>
<gene>
    <name evidence="7" type="ORF">IWQ62_001777</name>
</gene>
<keyword evidence="4 6" id="KW-0472">Membrane</keyword>
<dbReference type="FunFam" id="1.20.1250.20:FF:000289">
    <property type="entry name" value="Acetyl-coenzyme A transporter 1"/>
    <property type="match status" value="1"/>
</dbReference>
<dbReference type="EMBL" id="JANBPY010000316">
    <property type="protein sequence ID" value="KAJ1967567.1"/>
    <property type="molecule type" value="Genomic_DNA"/>
</dbReference>
<keyword evidence="8" id="KW-1185">Reference proteome</keyword>
<keyword evidence="2 6" id="KW-0812">Transmembrane</keyword>